<name>A0A6J1MHD6_BICAN</name>
<accession>A0A6J1MHD6</accession>
<dbReference type="OrthoDB" id="7492290at2759"/>
<evidence type="ECO:0000313" key="2">
    <source>
        <dbReference type="Proteomes" id="UP001652582"/>
    </source>
</evidence>
<organism evidence="2 3">
    <name type="scientific">Bicyclus anynana</name>
    <name type="common">Squinting bush brown butterfly</name>
    <dbReference type="NCBI Taxonomy" id="110368"/>
    <lineage>
        <taxon>Eukaryota</taxon>
        <taxon>Metazoa</taxon>
        <taxon>Ecdysozoa</taxon>
        <taxon>Arthropoda</taxon>
        <taxon>Hexapoda</taxon>
        <taxon>Insecta</taxon>
        <taxon>Pterygota</taxon>
        <taxon>Neoptera</taxon>
        <taxon>Endopterygota</taxon>
        <taxon>Lepidoptera</taxon>
        <taxon>Glossata</taxon>
        <taxon>Ditrysia</taxon>
        <taxon>Papilionoidea</taxon>
        <taxon>Nymphalidae</taxon>
        <taxon>Satyrinae</taxon>
        <taxon>Satyrini</taxon>
        <taxon>Mycalesina</taxon>
        <taxon>Bicyclus</taxon>
    </lineage>
</organism>
<dbReference type="RefSeq" id="XP_023933739.2">
    <property type="nucleotide sequence ID" value="XM_024077971.2"/>
</dbReference>
<gene>
    <name evidence="3" type="primary">LOC112042804</name>
</gene>
<feature type="region of interest" description="Disordered" evidence="1">
    <location>
        <begin position="477"/>
        <end position="578"/>
    </location>
</feature>
<feature type="compositionally biased region" description="Polar residues" evidence="1">
    <location>
        <begin position="505"/>
        <end position="533"/>
    </location>
</feature>
<dbReference type="GeneID" id="112042804"/>
<feature type="region of interest" description="Disordered" evidence="1">
    <location>
        <begin position="857"/>
        <end position="888"/>
    </location>
</feature>
<feature type="compositionally biased region" description="Basic and acidic residues" evidence="1">
    <location>
        <begin position="484"/>
        <end position="503"/>
    </location>
</feature>
<dbReference type="Proteomes" id="UP001652582">
    <property type="component" value="Chromosome 8"/>
</dbReference>
<proteinExistence type="predicted"/>
<evidence type="ECO:0000256" key="1">
    <source>
        <dbReference type="SAM" id="MobiDB-lite"/>
    </source>
</evidence>
<evidence type="ECO:0000313" key="3">
    <source>
        <dbReference type="RefSeq" id="XP_023933739.2"/>
    </source>
</evidence>
<feature type="region of interest" description="Disordered" evidence="1">
    <location>
        <begin position="703"/>
        <end position="739"/>
    </location>
</feature>
<reference evidence="3" key="1">
    <citation type="submission" date="2025-08" db="UniProtKB">
        <authorList>
            <consortium name="RefSeq"/>
        </authorList>
    </citation>
    <scope>IDENTIFICATION</scope>
</reference>
<feature type="compositionally biased region" description="Low complexity" evidence="1">
    <location>
        <begin position="540"/>
        <end position="573"/>
    </location>
</feature>
<protein>
    <submittedName>
        <fullName evidence="3">Uncharacterized protein LOC112042804</fullName>
    </submittedName>
</protein>
<dbReference type="KEGG" id="bany:112042804"/>
<feature type="compositionally biased region" description="Polar residues" evidence="1">
    <location>
        <begin position="857"/>
        <end position="868"/>
    </location>
</feature>
<feature type="compositionally biased region" description="Polar residues" evidence="1">
    <location>
        <begin position="710"/>
        <end position="724"/>
    </location>
</feature>
<sequence length="1591" mass="181322">MPPRKVNNLPKKGAEIKSRGREKIVKKVLKTPSVLKLKFKLPSVKNIQNVNEDGLLNNLGNENKNTEIVTKTKKKPVTRKKAIVKKQGVKRKNQNGEQTTNNDVPVKKRIRAKTALKKDNAVKTNDAVKEDETNYDVPTLNENYYKILLANEVVNSQFTKKFKHIDQLPVEQGLQEPTTTKKKKSVLNNKTVLQKKVPNDKVPATKELIKTKKCSQSKKRCNKKNSLEEIDIQPNVTTKVNELSVESMNTKKCSQEKKRCYKKKSLEEKRTKVSVEHVLQENKEIVKKKQISTRKPALKNKVLNVKKEVIKLPKTNKKFGRPRKLPIVNAFKDNIGQINVTGSTESKDDKNKMNNQINSEVSEKRKLNLSLIRKNVSAGPESQNQLNGCVNEIQVHNTEEKCIKDTFNIRASDACSDMSWLKDISSTSNSSTVTAVKSNDFYSIDNKMPVLQLYNIDKSILRKNNKYLGVSNTRTETPKSVLDQNKDRSIQETVINKESDKQYGSDFQPNKANSISVSSKRLSVPSKTENIKTTSKENSTRSSLQRCNSSSSSSSSSTTSSSNSSSSSSNSLSKVSCDKNLDSNKNMCGQGSGSSTGKTLNEKTALGKLVLKLKTHNSKIKNYQCNNENTNRAETVNKMQDKIFRDDILKFETDLYSLCQSIKRLEVYDVDKYFNCNEIKKSNYISRPVEPVVLNSEDCHTTTEHLNSDAGDNTENIGNTNFDNSPKEAEAEAEISNERTNQSDSCFFYDKSNFTSAAADDDDDDALSLFAESFTECEPSRRNSVFNSEMSQYEEYIPRPTVNKFSSSAVNYQPTKISNKNIENKKLQCTSPCEIQYSTEILNTNIHQCSSSSEIQKADSTSDFSQKPSRLPITDPKKTWTSSSSSPRLMASIHKPNQRQKNLIFSGYCFFNLASTCQRPNCLFSHRNIKTMTVENSLKTLSEEKFIQEYMLIRHWGKLKRNYGLCFVEECIRRELTRILVEMAIDFIVKPNDVTSDVVDNVLMYLNNVDLSVCDDLLRYNLSRNKQWLCDYFMSVIATSQNFSRFKSIFVKLTEFMHQNGRTFMVDIAESVLERLCILPYEETLARSLITILKNSDVSVFYNAKISYFERQLIAANNNNLYREFKLLKDHALAKQPVLGNHYEPQNQDIDNLNSYSGHVEKNKSKLLEDQANQTNLGNPYETINEPDQNQDIDSENSYCEYAEINGFKMVKNQALTQPLNLGSHYETTNKTLQNQDIDSLNPYSGHAGKNLFNLFEDQALANQTVLRNPYKTINKPGQNQDTERVNSHCRYAEINEFKMVKNHALTLPLNLGSHYEPTNKTLQNQDIDSLNSYSGHAGKNTFNLFEDQALANQTGLRNPYKTINKPVLNQDIDRVNSYCGYAEKNKFKIVKNQALANPLNLGSPYEPTNKSLQNQDIDSLNSYSGHAGKNTFNLFEDQSLTNQTVPQNLYENINEPRRNQDVDRLNSNSGPTEKSIIPQVTDLTNVNNPPIVTKFKRTFNMEKLKHLGFINTKNNADVSTDRTETANAKEKYKLGIFENCSNTDKQIKWQRNYEMFCNRPIRPPKRRSDQIDEGSAPKYKWKQNFYHKRL</sequence>
<keyword evidence="2" id="KW-1185">Reference proteome</keyword>